<accession>A0A0M4JVZ0</accession>
<keyword evidence="1" id="KW-0812">Transmembrane</keyword>
<evidence type="ECO:0000313" key="2">
    <source>
        <dbReference type="EMBL" id="ALD66017.1"/>
    </source>
</evidence>
<keyword evidence="1" id="KW-1133">Transmembrane helix</keyword>
<dbReference type="EMBL" id="CP012622">
    <property type="protein sequence ID" value="ALD66017.1"/>
    <property type="molecule type" value="Genomic_DNA"/>
</dbReference>
<evidence type="ECO:0008006" key="4">
    <source>
        <dbReference type="Google" id="ProtNLM"/>
    </source>
</evidence>
<evidence type="ECO:0000256" key="1">
    <source>
        <dbReference type="SAM" id="Phobius"/>
    </source>
</evidence>
<feature type="transmembrane region" description="Helical" evidence="1">
    <location>
        <begin position="169"/>
        <end position="188"/>
    </location>
</feature>
<gene>
    <name evidence="2" type="ORF">SCANT_v1c01070</name>
</gene>
<dbReference type="Proteomes" id="UP000063919">
    <property type="component" value="Chromosome"/>
</dbReference>
<dbReference type="PATRIC" id="fig|362837.3.peg.107"/>
<protein>
    <recommendedName>
        <fullName evidence="4">Transmembrane protein</fullName>
    </recommendedName>
</protein>
<dbReference type="AlphaFoldDB" id="A0A0M4JVZ0"/>
<dbReference type="STRING" id="362837.SCANT_v1c01070"/>
<keyword evidence="1" id="KW-0472">Membrane</keyword>
<organism evidence="2 3">
    <name type="scientific">Spiroplasma cantharicola</name>
    <dbReference type="NCBI Taxonomy" id="362837"/>
    <lineage>
        <taxon>Bacteria</taxon>
        <taxon>Bacillati</taxon>
        <taxon>Mycoplasmatota</taxon>
        <taxon>Mollicutes</taxon>
        <taxon>Entomoplasmatales</taxon>
        <taxon>Spiroplasmataceae</taxon>
        <taxon>Spiroplasma</taxon>
    </lineage>
</organism>
<evidence type="ECO:0000313" key="3">
    <source>
        <dbReference type="Proteomes" id="UP000063919"/>
    </source>
</evidence>
<dbReference type="RefSeq" id="WP_053945794.1">
    <property type="nucleotide sequence ID" value="NZ_CP012622.1"/>
</dbReference>
<name>A0A0M4JVZ0_9MOLU</name>
<reference evidence="2 3" key="1">
    <citation type="journal article" date="2015" name="Genome Announc.">
        <title>Complete Genome Sequence of Spiroplasma cantharicola CC-1T (DSM 21588), a Bacterium Isolated from Soldier Beetle (Cantharis carolinus).</title>
        <authorList>
            <person name="Lo W.S."/>
            <person name="Liu P.Y."/>
            <person name="Kuo C.H."/>
        </authorList>
    </citation>
    <scope>NUCLEOTIDE SEQUENCE [LARGE SCALE GENOMIC DNA]</scope>
    <source>
        <strain evidence="2 3">CC-1</strain>
    </source>
</reference>
<feature type="transmembrane region" description="Helical" evidence="1">
    <location>
        <begin position="20"/>
        <end position="39"/>
    </location>
</feature>
<dbReference type="KEGG" id="scj:SCANT_v1c01070"/>
<feature type="transmembrane region" description="Helical" evidence="1">
    <location>
        <begin position="89"/>
        <end position="107"/>
    </location>
</feature>
<sequence length="211" mass="24920">MIKIKNAFNAKNNWKTTIILFIFLSLSSILILFLLPMVFETQDGELIKLNLVGKKENTISFAQKEIQNDQTKILWDFDYSYTLFTYQNLWAYFGWFFLILLLTLNHFTLLKKTRGTRRLVSSSIILVASFLLLMITINYMVAYSQWVDAYGRVLKKVLKKSRLGKLKQALMFIFSVFFIIMSSYNIYVEKKVTYKVVKRIIEKQKLIEVNN</sequence>
<proteinExistence type="predicted"/>
<feature type="transmembrane region" description="Helical" evidence="1">
    <location>
        <begin position="119"/>
        <end position="141"/>
    </location>
</feature>
<keyword evidence="3" id="KW-1185">Reference proteome</keyword>